<feature type="compositionally biased region" description="Low complexity" evidence="7">
    <location>
        <begin position="567"/>
        <end position="579"/>
    </location>
</feature>
<keyword evidence="2 8" id="KW-0812">Transmembrane</keyword>
<evidence type="ECO:0000313" key="12">
    <source>
        <dbReference type="Proteomes" id="UP001500466"/>
    </source>
</evidence>
<feature type="region of interest" description="Disordered" evidence="7">
    <location>
        <begin position="565"/>
        <end position="585"/>
    </location>
</feature>
<evidence type="ECO:0000259" key="10">
    <source>
        <dbReference type="PROSITE" id="PS50929"/>
    </source>
</evidence>
<feature type="transmembrane region" description="Helical" evidence="8">
    <location>
        <begin position="46"/>
        <end position="65"/>
    </location>
</feature>
<evidence type="ECO:0000256" key="8">
    <source>
        <dbReference type="SAM" id="Phobius"/>
    </source>
</evidence>
<dbReference type="SUPFAM" id="SSF90123">
    <property type="entry name" value="ABC transporter transmembrane region"/>
    <property type="match status" value="1"/>
</dbReference>
<dbReference type="SUPFAM" id="SSF52540">
    <property type="entry name" value="P-loop containing nucleoside triphosphate hydrolases"/>
    <property type="match status" value="1"/>
</dbReference>
<dbReference type="InterPro" id="IPR011527">
    <property type="entry name" value="ABC1_TM_dom"/>
</dbReference>
<dbReference type="PANTHER" id="PTHR43394">
    <property type="entry name" value="ATP-DEPENDENT PERMEASE MDL1, MITOCHONDRIAL"/>
    <property type="match status" value="1"/>
</dbReference>
<keyword evidence="6 8" id="KW-0472">Membrane</keyword>
<dbReference type="PROSITE" id="PS50929">
    <property type="entry name" value="ABC_TM1F"/>
    <property type="match status" value="1"/>
</dbReference>
<organism evidence="11 12">
    <name type="scientific">Yinghuangia aomiensis</name>
    <dbReference type="NCBI Taxonomy" id="676205"/>
    <lineage>
        <taxon>Bacteria</taxon>
        <taxon>Bacillati</taxon>
        <taxon>Actinomycetota</taxon>
        <taxon>Actinomycetes</taxon>
        <taxon>Kitasatosporales</taxon>
        <taxon>Streptomycetaceae</taxon>
        <taxon>Yinghuangia</taxon>
    </lineage>
</organism>
<dbReference type="InterPro" id="IPR003439">
    <property type="entry name" value="ABC_transporter-like_ATP-bd"/>
</dbReference>
<reference evidence="12" key="1">
    <citation type="journal article" date="2019" name="Int. J. Syst. Evol. Microbiol.">
        <title>The Global Catalogue of Microorganisms (GCM) 10K type strain sequencing project: providing services to taxonomists for standard genome sequencing and annotation.</title>
        <authorList>
            <consortium name="The Broad Institute Genomics Platform"/>
            <consortium name="The Broad Institute Genome Sequencing Center for Infectious Disease"/>
            <person name="Wu L."/>
            <person name="Ma J."/>
        </authorList>
    </citation>
    <scope>NUCLEOTIDE SEQUENCE [LARGE SCALE GENOMIC DNA]</scope>
    <source>
        <strain evidence="12">JCM 17986</strain>
    </source>
</reference>
<dbReference type="Pfam" id="PF00005">
    <property type="entry name" value="ABC_tran"/>
    <property type="match status" value="1"/>
</dbReference>
<dbReference type="SMART" id="SM00382">
    <property type="entry name" value="AAA"/>
    <property type="match status" value="1"/>
</dbReference>
<sequence>MRPARTRLALSASAALLGMVTGLTIPLVIAHVVDGPVADGDTAALWPWAALLLGLGALESTFFWARRMLSARPLTRVEESMRNALYDHLQTRPIAFHDRWQSGQLLSRATHDLGQLRQFLSFVVVFLAVNSSAFLIGTIVLFVLDPLLAALITAVSIPVFVAGTVFERRYRVVARRAQDQSGDLATVMEESVLGIRILKAFGRHRAMDRRFATVARDLRRTEIRKARMLGTTWAVLIAAPELAIAAALYLGVRQVADGATTTGTLVAFFTTVMYLRWPVESIGWLLAATTDAGSAAGRYFEVLDSTGELPDTTQPIEPDKVHGALAFEGVRFRFPDAPPDTLDLLRGIDLAVRPGETVALVGATGSGKTAMTALVPRLYDVTGGRITLDGTDIRDLPLARLRGIVAVAFEDPVLFSMSVRENVLLGMPNGTDEDVERALAVAQADFVADLPWGLDTRVGEEGMDLSGGQRQRLALARAVVSRPAVLVLDDPLSALDVHTEAQVERALRNVLATTTALVVAHRPSTVQLADRVALLENGRITAVGTHDDLLRRSAAYRALMSADAPRLRGPARTPRPAAEPAEEAV</sequence>
<evidence type="ECO:0000256" key="4">
    <source>
        <dbReference type="ARBA" id="ARBA00022840"/>
    </source>
</evidence>
<comment type="subcellular location">
    <subcellularLocation>
        <location evidence="1">Cell membrane</location>
        <topology evidence="1">Multi-pass membrane protein</topology>
    </subcellularLocation>
</comment>
<dbReference type="InterPro" id="IPR036640">
    <property type="entry name" value="ABC1_TM_sf"/>
</dbReference>
<dbReference type="PROSITE" id="PS50893">
    <property type="entry name" value="ABC_TRANSPORTER_2"/>
    <property type="match status" value="1"/>
</dbReference>
<keyword evidence="5 8" id="KW-1133">Transmembrane helix</keyword>
<dbReference type="InterPro" id="IPR027417">
    <property type="entry name" value="P-loop_NTPase"/>
</dbReference>
<dbReference type="InterPro" id="IPR039421">
    <property type="entry name" value="Type_1_exporter"/>
</dbReference>
<dbReference type="Gene3D" id="3.40.50.300">
    <property type="entry name" value="P-loop containing nucleotide triphosphate hydrolases"/>
    <property type="match status" value="1"/>
</dbReference>
<comment type="caution">
    <text evidence="11">The sequence shown here is derived from an EMBL/GenBank/DDBJ whole genome shotgun (WGS) entry which is preliminary data.</text>
</comment>
<keyword evidence="4 11" id="KW-0067">ATP-binding</keyword>
<protein>
    <submittedName>
        <fullName evidence="11">ABC transporter ATP-binding protein</fullName>
    </submittedName>
</protein>
<evidence type="ECO:0000256" key="1">
    <source>
        <dbReference type="ARBA" id="ARBA00004651"/>
    </source>
</evidence>
<evidence type="ECO:0000256" key="3">
    <source>
        <dbReference type="ARBA" id="ARBA00022741"/>
    </source>
</evidence>
<evidence type="ECO:0000256" key="7">
    <source>
        <dbReference type="SAM" id="MobiDB-lite"/>
    </source>
</evidence>
<evidence type="ECO:0000256" key="6">
    <source>
        <dbReference type="ARBA" id="ARBA00023136"/>
    </source>
</evidence>
<feature type="domain" description="ABC transmembrane type-1" evidence="10">
    <location>
        <begin position="9"/>
        <end position="291"/>
    </location>
</feature>
<dbReference type="GO" id="GO:0005524">
    <property type="term" value="F:ATP binding"/>
    <property type="evidence" value="ECO:0007669"/>
    <property type="project" value="UniProtKB-KW"/>
</dbReference>
<dbReference type="InterPro" id="IPR003593">
    <property type="entry name" value="AAA+_ATPase"/>
</dbReference>
<evidence type="ECO:0000256" key="2">
    <source>
        <dbReference type="ARBA" id="ARBA00022692"/>
    </source>
</evidence>
<gene>
    <name evidence="11" type="ORF">GCM10023205_60490</name>
</gene>
<feature type="transmembrane region" description="Helical" evidence="8">
    <location>
        <begin position="119"/>
        <end position="141"/>
    </location>
</feature>
<dbReference type="Proteomes" id="UP001500466">
    <property type="component" value="Unassembled WGS sequence"/>
</dbReference>
<dbReference type="InterPro" id="IPR017871">
    <property type="entry name" value="ABC_transporter-like_CS"/>
</dbReference>
<dbReference type="CDD" id="cd18543">
    <property type="entry name" value="ABC_6TM_Rv0194_D1_like"/>
    <property type="match status" value="1"/>
</dbReference>
<keyword evidence="3" id="KW-0547">Nucleotide-binding</keyword>
<dbReference type="PROSITE" id="PS00211">
    <property type="entry name" value="ABC_TRANSPORTER_1"/>
    <property type="match status" value="1"/>
</dbReference>
<keyword evidence="12" id="KW-1185">Reference proteome</keyword>
<feature type="transmembrane region" description="Helical" evidence="8">
    <location>
        <begin position="228"/>
        <end position="252"/>
    </location>
</feature>
<proteinExistence type="predicted"/>
<evidence type="ECO:0000313" key="11">
    <source>
        <dbReference type="EMBL" id="GAA4982815.1"/>
    </source>
</evidence>
<dbReference type="EMBL" id="BAABHS010000025">
    <property type="protein sequence ID" value="GAA4982815.1"/>
    <property type="molecule type" value="Genomic_DNA"/>
</dbReference>
<dbReference type="PANTHER" id="PTHR43394:SF1">
    <property type="entry name" value="ATP-BINDING CASSETTE SUB-FAMILY B MEMBER 10, MITOCHONDRIAL"/>
    <property type="match status" value="1"/>
</dbReference>
<dbReference type="Pfam" id="PF00664">
    <property type="entry name" value="ABC_membrane"/>
    <property type="match status" value="1"/>
</dbReference>
<feature type="domain" description="ABC transporter" evidence="9">
    <location>
        <begin position="325"/>
        <end position="562"/>
    </location>
</feature>
<evidence type="ECO:0000259" key="9">
    <source>
        <dbReference type="PROSITE" id="PS50893"/>
    </source>
</evidence>
<accession>A0ABP9I0A2</accession>
<feature type="transmembrane region" description="Helical" evidence="8">
    <location>
        <begin position="147"/>
        <end position="166"/>
    </location>
</feature>
<dbReference type="Gene3D" id="1.20.1560.10">
    <property type="entry name" value="ABC transporter type 1, transmembrane domain"/>
    <property type="match status" value="1"/>
</dbReference>
<name>A0ABP9I0A2_9ACTN</name>
<evidence type="ECO:0000256" key="5">
    <source>
        <dbReference type="ARBA" id="ARBA00022989"/>
    </source>
</evidence>